<evidence type="ECO:0000256" key="3">
    <source>
        <dbReference type="ARBA" id="ARBA00004906"/>
    </source>
</evidence>
<dbReference type="Proteomes" id="UP000182259">
    <property type="component" value="Chromosome II"/>
</dbReference>
<feature type="region of interest" description="Disordered" evidence="10">
    <location>
        <begin position="204"/>
        <end position="380"/>
    </location>
</feature>
<accession>A0A1L0DGQ9</accession>
<keyword evidence="9 11" id="KW-0472">Membrane</keyword>
<feature type="transmembrane region" description="Helical" evidence="11">
    <location>
        <begin position="708"/>
        <end position="728"/>
    </location>
</feature>
<feature type="transmembrane region" description="Helical" evidence="11">
    <location>
        <begin position="918"/>
        <end position="942"/>
    </location>
</feature>
<evidence type="ECO:0000256" key="4">
    <source>
        <dbReference type="ARBA" id="ARBA00012483"/>
    </source>
</evidence>
<feature type="compositionally biased region" description="Basic and acidic residues" evidence="10">
    <location>
        <begin position="329"/>
        <end position="349"/>
    </location>
</feature>
<evidence type="ECO:0000256" key="7">
    <source>
        <dbReference type="ARBA" id="ARBA00022786"/>
    </source>
</evidence>
<sequence length="1193" mass="134891">MPKRLPLADIWHKFTQSLSSTVVKNMSIVLYVAGLIHVPLFWKFVSRVFTYALDGKLPLPDSKISHVLLYGAYITKAANGEYLAGSHTSFGDKFEVFFVNTFFSGVVDMLLFIVILFVIFIEHEWAVREEGYTKLLLRYIGKEPRTKLADLLALMLQQGGENEAARELMINRALEDLQNLPDLHRHEAVLRRALNNGDHNDLLLNFPQLAPRDDPVPDTQNQEAEPVAQVENPHGNIDATGQGETDANGFNPHEDRVEVGEREDEESEDDDGNRERPNEINGFRRLNTNVYELLGENNDGPNYRVPHEGEPEHAPTGFEHAHHGIPHRHNADDDSDSIERDPLEHHLIEEQPEQPEQPERPRPNLNDAIEDETPEELERRRNLAEDEMAAAEAANNGDILELLGIRFNLITPIQLMILADFVVLVFLFAVYLIPHFMGNMTAMVILALWIGTYALFLRPIVRFLPVSTTRQVLLQIVHLAEQKLPFASTAIYILQEKIISPVFKLLSDLGTLDRVQPPTLVERVIFLSIGYSLVCAAVYLLMSTLVAGQKPIMGTARRIFKVLFEIVATAKVFTIFAIEIVIFPVFCGWLLDFCVTPLLVDNLYVQTEEGESLVLFFTANQDFSNLQYFQSVKWLWNPYIRPLLFWVAGTSYMFFIAMFVGMVRNHILRPGVLYFIKSPEDPNARLIHDAIVKPFLLQTLRIFLSAKVYTAFIIGGIGSVTWGLRFLVNPPVSTGKAGALLPIKFTGMMSILQALITVLLLIKAKPLIAKFCKLFWTRAFAAMCHKLRLSHFILGHPVAQERGSIVYRNFFYSVLGLEEPDYTRPVTYSEALEIFKTDDSVTALFVPDGFYVRAPSTDDNSRKFLRGLFVPVTKSDQLLQPAPEVAADEETDWWDADIVYEDSYTVVYQPPKLKLRGIALVSMICVFGALLIVTSAILAILLGRPINRAFMIILDFVYKRLGSEAALPSTNTDWSFIDINSLTMGIQLELVILLFIDNKIEGENAINLGGDQQRRLFVPPVNFRAGFFRFPVVFISSLAPALLGVHLHLNYLTAIEKYYFGTATIQFSGDSYNFNYTWHGVLLHLMLAPWTLLPWFECLSVGQSFEKPKSIIFRTVGSAVFVGLHRLFVFAQQSASQPISEVDDIRLRIFTLVMIIFTRGAISARQFVANITEQIKNEKYVKGSAIENIDGDD</sequence>
<dbReference type="GO" id="GO:0005789">
    <property type="term" value="C:endoplasmic reticulum membrane"/>
    <property type="evidence" value="ECO:0007669"/>
    <property type="project" value="TreeGrafter"/>
</dbReference>
<keyword evidence="8 11" id="KW-1133">Transmembrane helix</keyword>
<comment type="catalytic activity">
    <reaction evidence="1">
        <text>S-ubiquitinyl-[E2 ubiquitin-conjugating enzyme]-L-cysteine + [acceptor protein]-L-lysine = [E2 ubiquitin-conjugating enzyme]-L-cysteine + N(6)-ubiquitinyl-[acceptor protein]-L-lysine.</text>
        <dbReference type="EC" id="2.3.2.27"/>
    </reaction>
</comment>
<feature type="transmembrane region" description="Helical" evidence="11">
    <location>
        <begin position="1111"/>
        <end position="1133"/>
    </location>
</feature>
<reference evidence="12 13" key="1">
    <citation type="submission" date="2016-10" db="EMBL/GenBank/DDBJ databases">
        <authorList>
            <person name="de Groot N.N."/>
        </authorList>
    </citation>
    <scope>NUCLEOTIDE SEQUENCE [LARGE SCALE GENOMIC DNA]</scope>
    <source>
        <strain evidence="12 13">PYCC 4715</strain>
    </source>
</reference>
<dbReference type="AlphaFoldDB" id="A0A1L0DGQ9"/>
<feature type="transmembrane region" description="Helical" evidence="11">
    <location>
        <begin position="740"/>
        <end position="762"/>
    </location>
</feature>
<evidence type="ECO:0000256" key="6">
    <source>
        <dbReference type="ARBA" id="ARBA00022692"/>
    </source>
</evidence>
<organism evidence="12 13">
    <name type="scientific">Sungouiella intermedia</name>
    <dbReference type="NCBI Taxonomy" id="45354"/>
    <lineage>
        <taxon>Eukaryota</taxon>
        <taxon>Fungi</taxon>
        <taxon>Dikarya</taxon>
        <taxon>Ascomycota</taxon>
        <taxon>Saccharomycotina</taxon>
        <taxon>Pichiomycetes</taxon>
        <taxon>Metschnikowiaceae</taxon>
        <taxon>Sungouiella</taxon>
    </lineage>
</organism>
<dbReference type="PANTHER" id="PTHR13145">
    <property type="entry name" value="SSM4 PROTEIN"/>
    <property type="match status" value="1"/>
</dbReference>
<evidence type="ECO:0000256" key="11">
    <source>
        <dbReference type="SAM" id="Phobius"/>
    </source>
</evidence>
<feature type="transmembrane region" description="Helical" evidence="11">
    <location>
        <begin position="562"/>
        <end position="591"/>
    </location>
</feature>
<gene>
    <name evidence="12" type="ORF">SAMEA4029009_CIC11G00000001168</name>
</gene>
<feature type="transmembrane region" description="Helical" evidence="11">
    <location>
        <begin position="1027"/>
        <end position="1049"/>
    </location>
</feature>
<evidence type="ECO:0000313" key="12">
    <source>
        <dbReference type="EMBL" id="SGZ51590.1"/>
    </source>
</evidence>
<comment type="pathway">
    <text evidence="3">Protein modification; protein ubiquitination.</text>
</comment>
<comment type="subcellular location">
    <subcellularLocation>
        <location evidence="2">Membrane</location>
        <topology evidence="2">Multi-pass membrane protein</topology>
    </subcellularLocation>
</comment>
<dbReference type="PANTHER" id="PTHR13145:SF0">
    <property type="entry name" value="E3 UBIQUITIN-PROTEIN LIGASE MARCHF6"/>
    <property type="match status" value="1"/>
</dbReference>
<keyword evidence="5" id="KW-0808">Transferase</keyword>
<protein>
    <recommendedName>
        <fullName evidence="4">RING-type E3 ubiquitin transferase</fullName>
        <ecNumber evidence="4">2.3.2.27</ecNumber>
    </recommendedName>
</protein>
<dbReference type="GO" id="GO:0061630">
    <property type="term" value="F:ubiquitin protein ligase activity"/>
    <property type="evidence" value="ECO:0007669"/>
    <property type="project" value="UniProtKB-EC"/>
</dbReference>
<dbReference type="EC" id="2.3.2.27" evidence="4"/>
<evidence type="ECO:0000256" key="1">
    <source>
        <dbReference type="ARBA" id="ARBA00000900"/>
    </source>
</evidence>
<dbReference type="GO" id="GO:0036503">
    <property type="term" value="P:ERAD pathway"/>
    <property type="evidence" value="ECO:0007669"/>
    <property type="project" value="TreeGrafter"/>
</dbReference>
<evidence type="ECO:0000256" key="5">
    <source>
        <dbReference type="ARBA" id="ARBA00022679"/>
    </source>
</evidence>
<proteinExistence type="predicted"/>
<feature type="transmembrane region" description="Helical" evidence="11">
    <location>
        <begin position="97"/>
        <end position="121"/>
    </location>
</feature>
<dbReference type="EMBL" id="LT635765">
    <property type="protein sequence ID" value="SGZ51590.1"/>
    <property type="molecule type" value="Genomic_DNA"/>
</dbReference>
<evidence type="ECO:0000256" key="10">
    <source>
        <dbReference type="SAM" id="MobiDB-lite"/>
    </source>
</evidence>
<feature type="compositionally biased region" description="Acidic residues" evidence="10">
    <location>
        <begin position="261"/>
        <end position="272"/>
    </location>
</feature>
<name>A0A1L0DGQ9_9ASCO</name>
<feature type="transmembrane region" description="Helical" evidence="11">
    <location>
        <begin position="440"/>
        <end position="460"/>
    </location>
</feature>
<evidence type="ECO:0000313" key="13">
    <source>
        <dbReference type="Proteomes" id="UP000182259"/>
    </source>
</evidence>
<keyword evidence="7" id="KW-0833">Ubl conjugation pathway</keyword>
<feature type="transmembrane region" description="Helical" evidence="11">
    <location>
        <begin position="415"/>
        <end position="434"/>
    </location>
</feature>
<evidence type="ECO:0000256" key="9">
    <source>
        <dbReference type="ARBA" id="ARBA00023136"/>
    </source>
</evidence>
<feature type="transmembrane region" description="Helical" evidence="11">
    <location>
        <begin position="1076"/>
        <end position="1099"/>
    </location>
</feature>
<feature type="transmembrane region" description="Helical" evidence="11">
    <location>
        <begin position="643"/>
        <end position="663"/>
    </location>
</feature>
<evidence type="ECO:0000256" key="2">
    <source>
        <dbReference type="ARBA" id="ARBA00004141"/>
    </source>
</evidence>
<feature type="transmembrane region" description="Helical" evidence="11">
    <location>
        <begin position="21"/>
        <end position="42"/>
    </location>
</feature>
<keyword evidence="6 11" id="KW-0812">Transmembrane</keyword>
<feature type="transmembrane region" description="Helical" evidence="11">
    <location>
        <begin position="524"/>
        <end position="542"/>
    </location>
</feature>
<evidence type="ECO:0000256" key="8">
    <source>
        <dbReference type="ARBA" id="ARBA00022989"/>
    </source>
</evidence>